<sequence length="391" mass="43170">MFSLRLGIKATPVSLKPRLPVQNSAGARACFLKHLPLPPPGERVQALHHRRHLSTCTPRQAQYTRFSTESQTPFGNKWDARMKVVAVVSAGGLAYYLVHLEQVPETGRWRFMDISPKYEKKLAETAYAELLAEFDGKILPANHPITRHVRRVVTGILESSNLGSLRSSEPSRPRRGIEDVFWGEDPFSTPSDSVEANNVPESGGKEWNLLVVNDPKIVNAMATFGNIIVFTGILPICKDEQGLAAVLGHEIGHVVARHASERYSSSKVLLVMAFVLQSFGLDLGLSNLINTLLLELPNSRTQEMEADTIGIRLSAKACYDPQAAIEMHTRLAQHEKGSSGLEFLRTHPGSERRIKHLESLIPEAYSIQAASPQCAGMQSALDRFLGAARWS</sequence>
<name>A0ACB8BJR5_9AGAM</name>
<gene>
    <name evidence="1" type="ORF">BV22DRAFT_1010518</name>
</gene>
<keyword evidence="2" id="KW-1185">Reference proteome</keyword>
<organism evidence="1 2">
    <name type="scientific">Leucogyrophana mollusca</name>
    <dbReference type="NCBI Taxonomy" id="85980"/>
    <lineage>
        <taxon>Eukaryota</taxon>
        <taxon>Fungi</taxon>
        <taxon>Dikarya</taxon>
        <taxon>Basidiomycota</taxon>
        <taxon>Agaricomycotina</taxon>
        <taxon>Agaricomycetes</taxon>
        <taxon>Agaricomycetidae</taxon>
        <taxon>Boletales</taxon>
        <taxon>Boletales incertae sedis</taxon>
        <taxon>Leucogyrophana</taxon>
    </lineage>
</organism>
<proteinExistence type="predicted"/>
<evidence type="ECO:0000313" key="1">
    <source>
        <dbReference type="EMBL" id="KAH7925782.1"/>
    </source>
</evidence>
<evidence type="ECO:0000313" key="2">
    <source>
        <dbReference type="Proteomes" id="UP000790709"/>
    </source>
</evidence>
<reference evidence="1" key="1">
    <citation type="journal article" date="2021" name="New Phytol.">
        <title>Evolutionary innovations through gain and loss of genes in the ectomycorrhizal Boletales.</title>
        <authorList>
            <person name="Wu G."/>
            <person name="Miyauchi S."/>
            <person name="Morin E."/>
            <person name="Kuo A."/>
            <person name="Drula E."/>
            <person name="Varga T."/>
            <person name="Kohler A."/>
            <person name="Feng B."/>
            <person name="Cao Y."/>
            <person name="Lipzen A."/>
            <person name="Daum C."/>
            <person name="Hundley H."/>
            <person name="Pangilinan J."/>
            <person name="Johnson J."/>
            <person name="Barry K."/>
            <person name="LaButti K."/>
            <person name="Ng V."/>
            <person name="Ahrendt S."/>
            <person name="Min B."/>
            <person name="Choi I.G."/>
            <person name="Park H."/>
            <person name="Plett J.M."/>
            <person name="Magnuson J."/>
            <person name="Spatafora J.W."/>
            <person name="Nagy L.G."/>
            <person name="Henrissat B."/>
            <person name="Grigoriev I.V."/>
            <person name="Yang Z.L."/>
            <person name="Xu J."/>
            <person name="Martin F.M."/>
        </authorList>
    </citation>
    <scope>NUCLEOTIDE SEQUENCE</scope>
    <source>
        <strain evidence="1">KUC20120723A-06</strain>
    </source>
</reference>
<protein>
    <submittedName>
        <fullName evidence="1">Uncharacterized protein</fullName>
    </submittedName>
</protein>
<dbReference type="Proteomes" id="UP000790709">
    <property type="component" value="Unassembled WGS sequence"/>
</dbReference>
<accession>A0ACB8BJR5</accession>
<dbReference type="EMBL" id="MU266395">
    <property type="protein sequence ID" value="KAH7925782.1"/>
    <property type="molecule type" value="Genomic_DNA"/>
</dbReference>
<comment type="caution">
    <text evidence="1">The sequence shown here is derived from an EMBL/GenBank/DDBJ whole genome shotgun (WGS) entry which is preliminary data.</text>
</comment>